<proteinExistence type="predicted"/>
<dbReference type="Pfam" id="PF00072">
    <property type="entry name" value="Response_reg"/>
    <property type="match status" value="1"/>
</dbReference>
<evidence type="ECO:0000259" key="7">
    <source>
        <dbReference type="PROSITE" id="PS50110"/>
    </source>
</evidence>
<dbReference type="SUPFAM" id="SSF46894">
    <property type="entry name" value="C-terminal effector domain of the bipartite response regulators"/>
    <property type="match status" value="1"/>
</dbReference>
<keyword evidence="3 8" id="KW-0238">DNA-binding</keyword>
<gene>
    <name evidence="8" type="ORF">BJ998_005544</name>
</gene>
<sequence>MNQAITVGVVDSEALVRGGIRRVLEQAPDVRVVAEAASGPGAVELVRKHLPRVLLMDVRMPGMDGLAATEQVRALSPATAVVLLTSVADDSHIRRALRAGATGFLLKDGSPRELVTAVRAVAAGEAMLSPAITRRVLDRIVDIDPEPVERARTLVNHLTGREREVLGLLAQGMGNLQIARKLYLSEGAVKAHVSRLLTKLSCDNRVQAAILAHNARLVSA</sequence>
<dbReference type="InterPro" id="IPR039420">
    <property type="entry name" value="WalR-like"/>
</dbReference>
<dbReference type="PROSITE" id="PS50043">
    <property type="entry name" value="HTH_LUXR_2"/>
    <property type="match status" value="1"/>
</dbReference>
<dbReference type="InterPro" id="IPR000792">
    <property type="entry name" value="Tscrpt_reg_LuxR_C"/>
</dbReference>
<dbReference type="SMART" id="SM00421">
    <property type="entry name" value="HTH_LUXR"/>
    <property type="match status" value="1"/>
</dbReference>
<evidence type="ECO:0000256" key="2">
    <source>
        <dbReference type="ARBA" id="ARBA00023015"/>
    </source>
</evidence>
<evidence type="ECO:0000313" key="9">
    <source>
        <dbReference type="Proteomes" id="UP000585638"/>
    </source>
</evidence>
<name>A0A7W9KL94_9PSEU</name>
<evidence type="ECO:0000256" key="4">
    <source>
        <dbReference type="ARBA" id="ARBA00023163"/>
    </source>
</evidence>
<dbReference type="Proteomes" id="UP000585638">
    <property type="component" value="Unassembled WGS sequence"/>
</dbReference>
<dbReference type="PRINTS" id="PR00038">
    <property type="entry name" value="HTHLUXR"/>
</dbReference>
<evidence type="ECO:0000256" key="3">
    <source>
        <dbReference type="ARBA" id="ARBA00023125"/>
    </source>
</evidence>
<evidence type="ECO:0000256" key="1">
    <source>
        <dbReference type="ARBA" id="ARBA00022553"/>
    </source>
</evidence>
<dbReference type="AlphaFoldDB" id="A0A7W9KL94"/>
<protein>
    <submittedName>
        <fullName evidence="8">DNA-binding NarL/FixJ family response regulator</fullName>
    </submittedName>
</protein>
<dbReference type="CDD" id="cd17535">
    <property type="entry name" value="REC_NarL-like"/>
    <property type="match status" value="1"/>
</dbReference>
<keyword evidence="9" id="KW-1185">Reference proteome</keyword>
<organism evidence="8 9">
    <name type="scientific">Kutzneria kofuensis</name>
    <dbReference type="NCBI Taxonomy" id="103725"/>
    <lineage>
        <taxon>Bacteria</taxon>
        <taxon>Bacillati</taxon>
        <taxon>Actinomycetota</taxon>
        <taxon>Actinomycetes</taxon>
        <taxon>Pseudonocardiales</taxon>
        <taxon>Pseudonocardiaceae</taxon>
        <taxon>Kutzneria</taxon>
    </lineage>
</organism>
<feature type="modified residue" description="4-aspartylphosphate" evidence="5">
    <location>
        <position position="57"/>
    </location>
</feature>
<dbReference type="PANTHER" id="PTHR43214">
    <property type="entry name" value="TWO-COMPONENT RESPONSE REGULATOR"/>
    <property type="match status" value="1"/>
</dbReference>
<evidence type="ECO:0000259" key="6">
    <source>
        <dbReference type="PROSITE" id="PS50043"/>
    </source>
</evidence>
<dbReference type="InterPro" id="IPR011006">
    <property type="entry name" value="CheY-like_superfamily"/>
</dbReference>
<dbReference type="InterPro" id="IPR058245">
    <property type="entry name" value="NreC/VraR/RcsB-like_REC"/>
</dbReference>
<evidence type="ECO:0000256" key="5">
    <source>
        <dbReference type="PROSITE-ProRule" id="PRU00169"/>
    </source>
</evidence>
<dbReference type="InterPro" id="IPR016032">
    <property type="entry name" value="Sig_transdc_resp-reg_C-effctor"/>
</dbReference>
<feature type="domain" description="Response regulatory" evidence="7">
    <location>
        <begin position="6"/>
        <end position="122"/>
    </location>
</feature>
<dbReference type="RefSeq" id="WP_184866254.1">
    <property type="nucleotide sequence ID" value="NZ_BAAAWY010000029.1"/>
</dbReference>
<dbReference type="CDD" id="cd06170">
    <property type="entry name" value="LuxR_C_like"/>
    <property type="match status" value="1"/>
</dbReference>
<dbReference type="Gene3D" id="3.40.50.2300">
    <property type="match status" value="1"/>
</dbReference>
<dbReference type="PANTHER" id="PTHR43214:SF24">
    <property type="entry name" value="TRANSCRIPTIONAL REGULATORY PROTEIN NARL-RELATED"/>
    <property type="match status" value="1"/>
</dbReference>
<keyword evidence="4" id="KW-0804">Transcription</keyword>
<dbReference type="InterPro" id="IPR001789">
    <property type="entry name" value="Sig_transdc_resp-reg_receiver"/>
</dbReference>
<comment type="caution">
    <text evidence="8">The sequence shown here is derived from an EMBL/GenBank/DDBJ whole genome shotgun (WGS) entry which is preliminary data.</text>
</comment>
<dbReference type="Pfam" id="PF00196">
    <property type="entry name" value="GerE"/>
    <property type="match status" value="1"/>
</dbReference>
<feature type="domain" description="HTH luxR-type" evidence="6">
    <location>
        <begin position="151"/>
        <end position="216"/>
    </location>
</feature>
<keyword evidence="1 5" id="KW-0597">Phosphoprotein</keyword>
<reference evidence="8 9" key="1">
    <citation type="submission" date="2020-08" db="EMBL/GenBank/DDBJ databases">
        <title>Sequencing the genomes of 1000 actinobacteria strains.</title>
        <authorList>
            <person name="Klenk H.-P."/>
        </authorList>
    </citation>
    <scope>NUCLEOTIDE SEQUENCE [LARGE SCALE GENOMIC DNA]</scope>
    <source>
        <strain evidence="8 9">DSM 43851</strain>
    </source>
</reference>
<dbReference type="GO" id="GO:0000160">
    <property type="term" value="P:phosphorelay signal transduction system"/>
    <property type="evidence" value="ECO:0007669"/>
    <property type="project" value="InterPro"/>
</dbReference>
<dbReference type="SMART" id="SM00448">
    <property type="entry name" value="REC"/>
    <property type="match status" value="1"/>
</dbReference>
<dbReference type="SUPFAM" id="SSF52172">
    <property type="entry name" value="CheY-like"/>
    <property type="match status" value="1"/>
</dbReference>
<evidence type="ECO:0000313" key="8">
    <source>
        <dbReference type="EMBL" id="MBB5894348.1"/>
    </source>
</evidence>
<accession>A0A7W9KL94</accession>
<dbReference type="GO" id="GO:0003677">
    <property type="term" value="F:DNA binding"/>
    <property type="evidence" value="ECO:0007669"/>
    <property type="project" value="UniProtKB-KW"/>
</dbReference>
<dbReference type="PROSITE" id="PS50110">
    <property type="entry name" value="RESPONSE_REGULATORY"/>
    <property type="match status" value="1"/>
</dbReference>
<dbReference type="EMBL" id="JACHIR010000001">
    <property type="protein sequence ID" value="MBB5894348.1"/>
    <property type="molecule type" value="Genomic_DNA"/>
</dbReference>
<keyword evidence="2" id="KW-0805">Transcription regulation</keyword>
<dbReference type="GO" id="GO:0006355">
    <property type="term" value="P:regulation of DNA-templated transcription"/>
    <property type="evidence" value="ECO:0007669"/>
    <property type="project" value="InterPro"/>
</dbReference>